<organism evidence="2">
    <name type="scientific">Aphanomyces astaci</name>
    <name type="common">Crayfish plague agent</name>
    <dbReference type="NCBI Taxonomy" id="112090"/>
    <lineage>
        <taxon>Eukaryota</taxon>
        <taxon>Sar</taxon>
        <taxon>Stramenopiles</taxon>
        <taxon>Oomycota</taxon>
        <taxon>Saprolegniomycetes</taxon>
        <taxon>Saprolegniales</taxon>
        <taxon>Verrucalvaceae</taxon>
        <taxon>Aphanomyces</taxon>
    </lineage>
</organism>
<sequence length="79" mass="8303">MGLRLAGHVTARQSVNVYIQVPSTVQLTQCPITSLPRVLNADLTTVPGSSASPTPLQRLTDPAPPPRTRSDGRILSAAS</sequence>
<accession>W4FDM5</accession>
<name>W4FDM5_APHAT</name>
<proteinExistence type="predicted"/>
<dbReference type="RefSeq" id="XP_009844919.1">
    <property type="nucleotide sequence ID" value="XM_009846617.1"/>
</dbReference>
<evidence type="ECO:0000313" key="2">
    <source>
        <dbReference type="EMBL" id="ETV65577.1"/>
    </source>
</evidence>
<evidence type="ECO:0000256" key="1">
    <source>
        <dbReference type="SAM" id="MobiDB-lite"/>
    </source>
</evidence>
<reference evidence="2" key="1">
    <citation type="submission" date="2013-12" db="EMBL/GenBank/DDBJ databases">
        <title>The Genome Sequence of Aphanomyces astaci APO3.</title>
        <authorList>
            <consortium name="The Broad Institute Genomics Platform"/>
            <person name="Russ C."/>
            <person name="Tyler B."/>
            <person name="van West P."/>
            <person name="Dieguez-Uribeondo J."/>
            <person name="Young S.K."/>
            <person name="Zeng Q."/>
            <person name="Gargeya S."/>
            <person name="Fitzgerald M."/>
            <person name="Abouelleil A."/>
            <person name="Alvarado L."/>
            <person name="Chapman S.B."/>
            <person name="Gainer-Dewar J."/>
            <person name="Goldberg J."/>
            <person name="Griggs A."/>
            <person name="Gujja S."/>
            <person name="Hansen M."/>
            <person name="Howarth C."/>
            <person name="Imamovic A."/>
            <person name="Ireland A."/>
            <person name="Larimer J."/>
            <person name="McCowan C."/>
            <person name="Murphy C."/>
            <person name="Pearson M."/>
            <person name="Poon T.W."/>
            <person name="Priest M."/>
            <person name="Roberts A."/>
            <person name="Saif S."/>
            <person name="Shea T."/>
            <person name="Sykes S."/>
            <person name="Wortman J."/>
            <person name="Nusbaum C."/>
            <person name="Birren B."/>
        </authorList>
    </citation>
    <scope>NUCLEOTIDE SEQUENCE [LARGE SCALE GENOMIC DNA]</scope>
    <source>
        <strain evidence="2">APO3</strain>
    </source>
</reference>
<dbReference type="VEuPathDB" id="FungiDB:H257_17731"/>
<dbReference type="EMBL" id="KI913230">
    <property type="protein sequence ID" value="ETV65577.1"/>
    <property type="molecule type" value="Genomic_DNA"/>
</dbReference>
<dbReference type="AlphaFoldDB" id="W4FDM5"/>
<protein>
    <submittedName>
        <fullName evidence="2">Uncharacterized protein</fullName>
    </submittedName>
</protein>
<feature type="compositionally biased region" description="Polar residues" evidence="1">
    <location>
        <begin position="43"/>
        <end position="57"/>
    </location>
</feature>
<gene>
    <name evidence="2" type="ORF">H257_17731</name>
</gene>
<dbReference type="GeneID" id="20819727"/>
<feature type="region of interest" description="Disordered" evidence="1">
    <location>
        <begin position="43"/>
        <end position="79"/>
    </location>
</feature>